<evidence type="ECO:0000313" key="1">
    <source>
        <dbReference type="EMBL" id="KAL3283351.1"/>
    </source>
</evidence>
<reference evidence="1 2" key="1">
    <citation type="journal article" date="2021" name="BMC Biol.">
        <title>Horizontally acquired antibacterial genes associated with adaptive radiation of ladybird beetles.</title>
        <authorList>
            <person name="Li H.S."/>
            <person name="Tang X.F."/>
            <person name="Huang Y.H."/>
            <person name="Xu Z.Y."/>
            <person name="Chen M.L."/>
            <person name="Du X.Y."/>
            <person name="Qiu B.Y."/>
            <person name="Chen P.T."/>
            <person name="Zhang W."/>
            <person name="Slipinski A."/>
            <person name="Escalona H.E."/>
            <person name="Waterhouse R.M."/>
            <person name="Zwick A."/>
            <person name="Pang H."/>
        </authorList>
    </citation>
    <scope>NUCLEOTIDE SEQUENCE [LARGE SCALE GENOMIC DNA]</scope>
    <source>
        <strain evidence="1">SYSU2018</strain>
    </source>
</reference>
<proteinExistence type="predicted"/>
<dbReference type="AlphaFoldDB" id="A0ABD2NXB6"/>
<organism evidence="1 2">
    <name type="scientific">Cryptolaemus montrouzieri</name>
    <dbReference type="NCBI Taxonomy" id="559131"/>
    <lineage>
        <taxon>Eukaryota</taxon>
        <taxon>Metazoa</taxon>
        <taxon>Ecdysozoa</taxon>
        <taxon>Arthropoda</taxon>
        <taxon>Hexapoda</taxon>
        <taxon>Insecta</taxon>
        <taxon>Pterygota</taxon>
        <taxon>Neoptera</taxon>
        <taxon>Endopterygota</taxon>
        <taxon>Coleoptera</taxon>
        <taxon>Polyphaga</taxon>
        <taxon>Cucujiformia</taxon>
        <taxon>Coccinelloidea</taxon>
        <taxon>Coccinellidae</taxon>
        <taxon>Scymninae</taxon>
        <taxon>Scymnini</taxon>
        <taxon>Cryptolaemus</taxon>
    </lineage>
</organism>
<protein>
    <submittedName>
        <fullName evidence="1">Uncharacterized protein</fullName>
    </submittedName>
</protein>
<dbReference type="Proteomes" id="UP001516400">
    <property type="component" value="Unassembled WGS sequence"/>
</dbReference>
<evidence type="ECO:0000313" key="2">
    <source>
        <dbReference type="Proteomes" id="UP001516400"/>
    </source>
</evidence>
<name>A0ABD2NXB6_9CUCU</name>
<accession>A0ABD2NXB6</accession>
<comment type="caution">
    <text evidence="1">The sequence shown here is derived from an EMBL/GenBank/DDBJ whole genome shotgun (WGS) entry which is preliminary data.</text>
</comment>
<gene>
    <name evidence="1" type="ORF">HHI36_006499</name>
</gene>
<dbReference type="EMBL" id="JABFTP020000144">
    <property type="protein sequence ID" value="KAL3283351.1"/>
    <property type="molecule type" value="Genomic_DNA"/>
</dbReference>
<keyword evidence="2" id="KW-1185">Reference proteome</keyword>
<sequence length="118" mass="13579">MSINGTTHKKATNFKDMLNGIYKSDQSKNKPEKETQEILTLRNQIEARTIASVMKDEATLGLFRFLKQLKEQIEKQIRANDAKKLARSDNKSRAICCDHAEFIQLKRKILEVIIIGFV</sequence>